<dbReference type="InterPro" id="IPR014985">
    <property type="entry name" value="WbqC"/>
</dbReference>
<evidence type="ECO:0000313" key="2">
    <source>
        <dbReference type="Proteomes" id="UP001321542"/>
    </source>
</evidence>
<protein>
    <recommendedName>
        <fullName evidence="3">WbqC-like family protein</fullName>
    </recommendedName>
</protein>
<gene>
    <name evidence="1" type="ORF">SGFS_036680</name>
</gene>
<evidence type="ECO:0008006" key="3">
    <source>
        <dbReference type="Google" id="ProtNLM"/>
    </source>
</evidence>
<dbReference type="Pfam" id="PF08889">
    <property type="entry name" value="WbqC"/>
    <property type="match status" value="1"/>
</dbReference>
<name>A0ABM7F8V9_9ACTN</name>
<dbReference type="EMBL" id="AP018448">
    <property type="protein sequence ID" value="BBC32374.1"/>
    <property type="molecule type" value="Genomic_DNA"/>
</dbReference>
<proteinExistence type="predicted"/>
<keyword evidence="2" id="KW-1185">Reference proteome</keyword>
<reference evidence="1 2" key="2">
    <citation type="journal article" date="2023" name="ChemBioChem">
        <title>Acyltransferase Domain Exchange between Two Independent Type I Polyketide Synthases in the Same Producer Strain of Macrolide Antibiotics.</title>
        <authorList>
            <person name="Kudo F."/>
            <person name="Kishikawa K."/>
            <person name="Tsuboi K."/>
            <person name="Kido T."/>
            <person name="Usui T."/>
            <person name="Hashimoto J."/>
            <person name="Shin-Ya K."/>
            <person name="Miyanaga A."/>
            <person name="Eguchi T."/>
        </authorList>
    </citation>
    <scope>NUCLEOTIDE SEQUENCE [LARGE SCALE GENOMIC DNA]</scope>
    <source>
        <strain evidence="1 2">A-8890</strain>
    </source>
</reference>
<reference evidence="1 2" key="1">
    <citation type="journal article" date="2010" name="ChemBioChem">
        <title>Cloning and characterization of the biosynthetic gene cluster of 16-membered macrolide antibiotic FD-891: involvement of a dual functional cytochrome P450 monooxygenase catalyzing epoxidation and hydroxylation.</title>
        <authorList>
            <person name="Kudo F."/>
            <person name="Motegi A."/>
            <person name="Mizoue K."/>
            <person name="Eguchi T."/>
        </authorList>
    </citation>
    <scope>NUCLEOTIDE SEQUENCE [LARGE SCALE GENOMIC DNA]</scope>
    <source>
        <strain evidence="1 2">A-8890</strain>
    </source>
</reference>
<sequence length="228" mass="26176">MIISAHQPAYLPWLGYFAKIARSDLFVLHDRSRIGRRNMLNRNKIGGPGGELLLTIPLDHADLRAERPLDEVRLVDDGWRRRHWKAIQMAYRRAPYFRLHTDFLEAYYATEFATLDDVCLPFIDYCLDQLKIDCPVHRISRLQLPEFDRQTIIPLLCETFGADTFIAGPQAANYLESAGLKDIRIDYFHYAHPVYPQTGDSFLSHLSVLDLLMNCGPESADIVRGTPS</sequence>
<dbReference type="Proteomes" id="UP001321542">
    <property type="component" value="Chromosome"/>
</dbReference>
<evidence type="ECO:0000313" key="1">
    <source>
        <dbReference type="EMBL" id="BBC32374.1"/>
    </source>
</evidence>
<accession>A0ABM7F8V9</accession>
<dbReference type="RefSeq" id="WP_286251482.1">
    <property type="nucleotide sequence ID" value="NZ_AP018448.1"/>
</dbReference>
<organism evidence="1 2">
    <name type="scientific">Streptomyces graminofaciens</name>
    <dbReference type="NCBI Taxonomy" id="68212"/>
    <lineage>
        <taxon>Bacteria</taxon>
        <taxon>Bacillati</taxon>
        <taxon>Actinomycetota</taxon>
        <taxon>Actinomycetes</taxon>
        <taxon>Kitasatosporales</taxon>
        <taxon>Streptomycetaceae</taxon>
        <taxon>Streptomyces</taxon>
    </lineage>
</organism>